<comment type="caution">
    <text evidence="1">The sequence shown here is derived from an EMBL/GenBank/DDBJ whole genome shotgun (WGS) entry which is preliminary data.</text>
</comment>
<protein>
    <submittedName>
        <fullName evidence="1">Uncharacterized protein</fullName>
    </submittedName>
</protein>
<gene>
    <name evidence="1" type="ORF">DYBT9623_03232</name>
</gene>
<reference evidence="1 2" key="1">
    <citation type="submission" date="2021-04" db="EMBL/GenBank/DDBJ databases">
        <authorList>
            <person name="Rodrigo-Torres L."/>
            <person name="Arahal R. D."/>
            <person name="Lucena T."/>
        </authorList>
    </citation>
    <scope>NUCLEOTIDE SEQUENCE [LARGE SCALE GENOMIC DNA]</scope>
    <source>
        <strain evidence="1 2">CECT 9623</strain>
    </source>
</reference>
<dbReference type="RefSeq" id="WP_215234551.1">
    <property type="nucleotide sequence ID" value="NZ_CAJRAU010000004.1"/>
</dbReference>
<evidence type="ECO:0000313" key="2">
    <source>
        <dbReference type="Proteomes" id="UP000679725"/>
    </source>
</evidence>
<sequence length="98" mass="11266">MEQMKIDPEMQVPVDYENDRLTRNIKLFRPTVYKEGDAFCCLLGPDPTTGIFGSGPDPEAAMLDWENQLNDYIHERRPGDPLADYVLDMLTTSKDNVW</sequence>
<name>A0ABM8USI4_9BACT</name>
<dbReference type="EMBL" id="CAJRAU010000004">
    <property type="protein sequence ID" value="CAG5070689.1"/>
    <property type="molecule type" value="Genomic_DNA"/>
</dbReference>
<dbReference type="Proteomes" id="UP000679725">
    <property type="component" value="Unassembled WGS sequence"/>
</dbReference>
<keyword evidence="2" id="KW-1185">Reference proteome</keyword>
<organism evidence="1 2">
    <name type="scientific">Dyadobacter linearis</name>
    <dbReference type="NCBI Taxonomy" id="2823330"/>
    <lineage>
        <taxon>Bacteria</taxon>
        <taxon>Pseudomonadati</taxon>
        <taxon>Bacteroidota</taxon>
        <taxon>Cytophagia</taxon>
        <taxon>Cytophagales</taxon>
        <taxon>Spirosomataceae</taxon>
        <taxon>Dyadobacter</taxon>
    </lineage>
</organism>
<evidence type="ECO:0000313" key="1">
    <source>
        <dbReference type="EMBL" id="CAG5070689.1"/>
    </source>
</evidence>
<accession>A0ABM8USI4</accession>
<proteinExistence type="predicted"/>